<keyword evidence="5 7" id="KW-0472">Membrane</keyword>
<comment type="caution">
    <text evidence="9">The sequence shown here is derived from an EMBL/GenBank/DDBJ whole genome shotgun (WGS) entry which is preliminary data.</text>
</comment>
<dbReference type="GO" id="GO:0016020">
    <property type="term" value="C:membrane"/>
    <property type="evidence" value="ECO:0007669"/>
    <property type="project" value="UniProtKB-SubCell"/>
</dbReference>
<dbReference type="InterPro" id="IPR027469">
    <property type="entry name" value="Cation_efflux_TMD_sf"/>
</dbReference>
<dbReference type="EMBL" id="JAGFVQ010000038">
    <property type="protein sequence ID" value="MBO4142246.1"/>
    <property type="molecule type" value="Genomic_DNA"/>
</dbReference>
<evidence type="ECO:0000256" key="4">
    <source>
        <dbReference type="ARBA" id="ARBA00022989"/>
    </source>
</evidence>
<dbReference type="GO" id="GO:0006829">
    <property type="term" value="P:zinc ion transport"/>
    <property type="evidence" value="ECO:0007669"/>
    <property type="project" value="InterPro"/>
</dbReference>
<evidence type="ECO:0000256" key="7">
    <source>
        <dbReference type="SAM" id="Phobius"/>
    </source>
</evidence>
<reference evidence="9" key="2">
    <citation type="submission" date="2021-03" db="EMBL/GenBank/DDBJ databases">
        <title>X isolated from Micromonospora tulbaghiae.</title>
        <authorList>
            <person name="Stennett H.L."/>
        </authorList>
    </citation>
    <scope>NUCLEOTIDE SEQUENCE</scope>
    <source>
        <strain evidence="9">28M1-20</strain>
    </source>
</reference>
<sequence>MSANGGTKAIVAALAANLGIAVTKFIAFALTGSSSMLAESIHSVADSGNQGLLLIGGRRAKRQATPQHPFGYGRERYIYAFIVAIVLFSIGGLFALYEAYHKASDPHPIESWQWVPVAVLVAAIVMESFSFRTAIKESNLIRGNQTWVRFIRRAKAPELPVVLLEDFGALVGLVFALFGVGMTLITGNGMWDAAGTAMIGVLLVVIAITLAIETKSLLLGEGAEQSELAKIEQAVTDGPEVERIIHMKTLYLGPEELMVAAKIAVPAWETAQDLARDINAVEARIRRDVPTARVIYLEPDIYSPAAERAGTGQAADTAVPETVTSGGTQAADEVAGRPGS</sequence>
<dbReference type="InterPro" id="IPR040177">
    <property type="entry name" value="SLC30A9"/>
</dbReference>
<dbReference type="Proteomes" id="UP000669887">
    <property type="component" value="Unassembled WGS sequence"/>
</dbReference>
<evidence type="ECO:0000313" key="12">
    <source>
        <dbReference type="Proteomes" id="UP000669887"/>
    </source>
</evidence>
<feature type="transmembrane region" description="Helical" evidence="7">
    <location>
        <begin position="6"/>
        <end position="30"/>
    </location>
</feature>
<feature type="domain" description="Cation efflux protein transmembrane" evidence="8">
    <location>
        <begin position="11"/>
        <end position="219"/>
    </location>
</feature>
<dbReference type="InterPro" id="IPR036837">
    <property type="entry name" value="Cation_efflux_CTD_sf"/>
</dbReference>
<keyword evidence="3 7" id="KW-0812">Transmembrane</keyword>
<dbReference type="PANTHER" id="PTHR13414:SF9">
    <property type="entry name" value="PROTON-COUPLED ZINC ANTIPORTER SLC30A9, MITOCHONDRIAL"/>
    <property type="match status" value="1"/>
</dbReference>
<evidence type="ECO:0000313" key="10">
    <source>
        <dbReference type="EMBL" id="SCE80270.1"/>
    </source>
</evidence>
<dbReference type="AlphaFoldDB" id="A0AAW4JTS8"/>
<dbReference type="Gene3D" id="1.20.1510.10">
    <property type="entry name" value="Cation efflux protein transmembrane domain"/>
    <property type="match status" value="1"/>
</dbReference>
<evidence type="ECO:0000256" key="5">
    <source>
        <dbReference type="ARBA" id="ARBA00023136"/>
    </source>
</evidence>
<gene>
    <name evidence="10" type="ORF">GA0070562_2836</name>
    <name evidence="9" type="ORF">J5U46_19035</name>
</gene>
<organism evidence="9 12">
    <name type="scientific">Micromonospora tulbaghiae</name>
    <dbReference type="NCBI Taxonomy" id="479978"/>
    <lineage>
        <taxon>Bacteria</taxon>
        <taxon>Bacillati</taxon>
        <taxon>Actinomycetota</taxon>
        <taxon>Actinomycetes</taxon>
        <taxon>Micromonosporales</taxon>
        <taxon>Micromonosporaceae</taxon>
        <taxon>Micromonospora</taxon>
    </lineage>
</organism>
<feature type="transmembrane region" description="Helical" evidence="7">
    <location>
        <begin position="159"/>
        <end position="185"/>
    </location>
</feature>
<dbReference type="Proteomes" id="UP000199405">
    <property type="component" value="Unassembled WGS sequence"/>
</dbReference>
<dbReference type="Pfam" id="PF01545">
    <property type="entry name" value="Cation_efflux"/>
    <property type="match status" value="1"/>
</dbReference>
<accession>A0AAW4JTS8</accession>
<reference evidence="10 11" key="1">
    <citation type="submission" date="2016-06" db="EMBL/GenBank/DDBJ databases">
        <authorList>
            <person name="Varghese N."/>
            <person name="Submissions Spin"/>
        </authorList>
    </citation>
    <scope>NUCLEOTIDE SEQUENCE [LARGE SCALE GENOMIC DNA]</scope>
    <source>
        <strain evidence="10 11">DSM 45142</strain>
    </source>
</reference>
<keyword evidence="4 7" id="KW-1133">Transmembrane helix</keyword>
<dbReference type="SUPFAM" id="SSF160240">
    <property type="entry name" value="Cation efflux protein cytoplasmic domain-like"/>
    <property type="match status" value="1"/>
</dbReference>
<evidence type="ECO:0000313" key="11">
    <source>
        <dbReference type="Proteomes" id="UP000199405"/>
    </source>
</evidence>
<dbReference type="SUPFAM" id="SSF161111">
    <property type="entry name" value="Cation efflux protein transmembrane domain-like"/>
    <property type="match status" value="1"/>
</dbReference>
<comment type="subcellular location">
    <subcellularLocation>
        <location evidence="1">Membrane</location>
        <topology evidence="1">Multi-pass membrane protein</topology>
    </subcellularLocation>
</comment>
<dbReference type="RefSeq" id="WP_091418690.1">
    <property type="nucleotide sequence ID" value="NZ_FMCQ01000003.1"/>
</dbReference>
<dbReference type="NCBIfam" id="TIGR01297">
    <property type="entry name" value="CDF"/>
    <property type="match status" value="1"/>
</dbReference>
<dbReference type="GeneID" id="93469615"/>
<evidence type="ECO:0000259" key="8">
    <source>
        <dbReference type="Pfam" id="PF01545"/>
    </source>
</evidence>
<dbReference type="EMBL" id="FMCQ01000003">
    <property type="protein sequence ID" value="SCE80270.1"/>
    <property type="molecule type" value="Genomic_DNA"/>
</dbReference>
<dbReference type="InterPro" id="IPR002524">
    <property type="entry name" value="Cation_efflux"/>
</dbReference>
<keyword evidence="2" id="KW-0813">Transport</keyword>
<feature type="transmembrane region" description="Helical" evidence="7">
    <location>
        <begin position="117"/>
        <end position="135"/>
    </location>
</feature>
<keyword evidence="11" id="KW-1185">Reference proteome</keyword>
<name>A0AAW4JTS8_9ACTN</name>
<evidence type="ECO:0000256" key="1">
    <source>
        <dbReference type="ARBA" id="ARBA00004141"/>
    </source>
</evidence>
<dbReference type="PANTHER" id="PTHR13414">
    <property type="entry name" value="HUEL-CATION TRANSPORTER"/>
    <property type="match status" value="1"/>
</dbReference>
<dbReference type="GO" id="GO:0008324">
    <property type="term" value="F:monoatomic cation transmembrane transporter activity"/>
    <property type="evidence" value="ECO:0007669"/>
    <property type="project" value="InterPro"/>
</dbReference>
<feature type="region of interest" description="Disordered" evidence="6">
    <location>
        <begin position="307"/>
        <end position="340"/>
    </location>
</feature>
<proteinExistence type="predicted"/>
<evidence type="ECO:0000313" key="9">
    <source>
        <dbReference type="EMBL" id="MBO4142246.1"/>
    </source>
</evidence>
<dbReference type="InterPro" id="IPR058533">
    <property type="entry name" value="Cation_efflux_TM"/>
</dbReference>
<feature type="transmembrane region" description="Helical" evidence="7">
    <location>
        <begin position="191"/>
        <end position="212"/>
    </location>
</feature>
<evidence type="ECO:0000256" key="2">
    <source>
        <dbReference type="ARBA" id="ARBA00022448"/>
    </source>
</evidence>
<evidence type="ECO:0000256" key="3">
    <source>
        <dbReference type="ARBA" id="ARBA00022692"/>
    </source>
</evidence>
<protein>
    <submittedName>
        <fullName evidence="9">Cation diffusion facilitator family transporter</fullName>
    </submittedName>
</protein>
<feature type="transmembrane region" description="Helical" evidence="7">
    <location>
        <begin position="77"/>
        <end position="97"/>
    </location>
</feature>
<evidence type="ECO:0000256" key="6">
    <source>
        <dbReference type="SAM" id="MobiDB-lite"/>
    </source>
</evidence>